<keyword evidence="2 4" id="KW-0808">Transferase</keyword>
<evidence type="ECO:0000256" key="1">
    <source>
        <dbReference type="ARBA" id="ARBA00022603"/>
    </source>
</evidence>
<name>E6U7G0_ETHHY</name>
<dbReference type="Proteomes" id="UP000001551">
    <property type="component" value="Chromosome"/>
</dbReference>
<dbReference type="RefSeq" id="WP_013485338.1">
    <property type="nucleotide sequence ID" value="NC_014828.1"/>
</dbReference>
<keyword evidence="5" id="KW-1185">Reference proteome</keyword>
<dbReference type="Gene3D" id="3.40.50.150">
    <property type="entry name" value="Vaccinia Virus protein VP39"/>
    <property type="match status" value="1"/>
</dbReference>
<organism evidence="4 5">
    <name type="scientific">Ethanoligenens harbinense (strain DSM 18485 / JCM 12961 / CGMCC 1.5033 / YUAN-3)</name>
    <dbReference type="NCBI Taxonomy" id="663278"/>
    <lineage>
        <taxon>Bacteria</taxon>
        <taxon>Bacillati</taxon>
        <taxon>Bacillota</taxon>
        <taxon>Clostridia</taxon>
        <taxon>Eubacteriales</taxon>
        <taxon>Oscillospiraceae</taxon>
        <taxon>Ethanoligenens</taxon>
    </lineage>
</organism>
<dbReference type="PANTHER" id="PTHR43861:SF1">
    <property type="entry name" value="TRANS-ACONITATE 2-METHYLTRANSFERASE"/>
    <property type="match status" value="1"/>
</dbReference>
<feature type="domain" description="Methyltransferase" evidence="3">
    <location>
        <begin position="34"/>
        <end position="125"/>
    </location>
</feature>
<dbReference type="InterPro" id="IPR023149">
    <property type="entry name" value="Trans_acon_MeTrfase_C"/>
</dbReference>
<protein>
    <submittedName>
        <fullName evidence="4">Trans-aconitate 2-methyltransferase</fullName>
        <ecNumber evidence="4">2.1.1.144</ecNumber>
    </submittedName>
</protein>
<dbReference type="AlphaFoldDB" id="E6U7G0"/>
<gene>
    <name evidence="4" type="ordered locus">Ethha_1446</name>
</gene>
<evidence type="ECO:0000313" key="4">
    <source>
        <dbReference type="EMBL" id="ADU26983.1"/>
    </source>
</evidence>
<evidence type="ECO:0000256" key="2">
    <source>
        <dbReference type="ARBA" id="ARBA00022679"/>
    </source>
</evidence>
<dbReference type="CDD" id="cd02440">
    <property type="entry name" value="AdoMet_MTases"/>
    <property type="match status" value="1"/>
</dbReference>
<dbReference type="KEGG" id="eha:Ethha_1446"/>
<dbReference type="EMBL" id="CP002400">
    <property type="protein sequence ID" value="ADU26983.1"/>
    <property type="molecule type" value="Genomic_DNA"/>
</dbReference>
<dbReference type="HOGENOM" id="CLU_037990_5_2_9"/>
<dbReference type="STRING" id="663278.Ethha_1446"/>
<dbReference type="eggNOG" id="COG4106">
    <property type="taxonomic scope" value="Bacteria"/>
</dbReference>
<reference evidence="4 5" key="1">
    <citation type="submission" date="2010-12" db="EMBL/GenBank/DDBJ databases">
        <title>Complete sequence of Ethanoligenens harbinense YUAN-3.</title>
        <authorList>
            <person name="Lucas S."/>
            <person name="Copeland A."/>
            <person name="Lapidus A."/>
            <person name="Cheng J.-F."/>
            <person name="Bruce D."/>
            <person name="Goodwin L."/>
            <person name="Pitluck S."/>
            <person name="Chertkov O."/>
            <person name="Misra M."/>
            <person name="Detter J.C."/>
            <person name="Han C."/>
            <person name="Tapia R."/>
            <person name="Land M."/>
            <person name="Hauser L."/>
            <person name="Jeffries C."/>
            <person name="Kyrpides N."/>
            <person name="Ivanova N."/>
            <person name="Mikhailova N."/>
            <person name="Wang A."/>
            <person name="Mouttaki H."/>
            <person name="He Z."/>
            <person name="Zhou J."/>
            <person name="Hemme C.L."/>
            <person name="Woyke T."/>
        </authorList>
    </citation>
    <scope>NUCLEOTIDE SEQUENCE [LARGE SCALE GENOMIC DNA]</scope>
    <source>
        <strain evidence="5">DSM 18485 / JCM 12961 / CGMCC 1.5033 / YUAN-3</strain>
    </source>
</reference>
<keyword evidence="1 4" id="KW-0489">Methyltransferase</keyword>
<accession>E6U7G0</accession>
<dbReference type="PANTHER" id="PTHR43861">
    <property type="entry name" value="TRANS-ACONITATE 2-METHYLTRANSFERASE-RELATED"/>
    <property type="match status" value="1"/>
</dbReference>
<proteinExistence type="predicted"/>
<dbReference type="Gene3D" id="1.10.150.290">
    <property type="entry name" value="S-adenosyl-L-methionine-dependent methyltransferases"/>
    <property type="match status" value="1"/>
</dbReference>
<dbReference type="GO" id="GO:0032259">
    <property type="term" value="P:methylation"/>
    <property type="evidence" value="ECO:0007669"/>
    <property type="project" value="UniProtKB-KW"/>
</dbReference>
<evidence type="ECO:0000313" key="5">
    <source>
        <dbReference type="Proteomes" id="UP000001551"/>
    </source>
</evidence>
<evidence type="ECO:0000259" key="3">
    <source>
        <dbReference type="Pfam" id="PF13649"/>
    </source>
</evidence>
<dbReference type="InterPro" id="IPR041698">
    <property type="entry name" value="Methyltransf_25"/>
</dbReference>
<sequence length="256" mass="29598">MRWDSNQYLKFERERTQPSIDLTEHIRLQDVRRVLDIGCGPGNSTRVLKDRFPQADILGIDRSAEMVEAARKMHPDLRFGVLDAGSQLGDLTPGFDVVFSNACIQWIPDHPRLLREMLGLLRPGGVLAVQTPMNYEEPIHQIITETVMRADWKDAFPQPRVFYNLEQNAYVDLLTELSAAFTVWQTTYFHILPNHAAILEWYRGTGLRPYLSTLPKECIPAFEQEIFAQIVARYPKQKNGEVIFRFPRFFFTATAR</sequence>
<dbReference type="SUPFAM" id="SSF53335">
    <property type="entry name" value="S-adenosyl-L-methionine-dependent methyltransferases"/>
    <property type="match status" value="1"/>
</dbReference>
<dbReference type="EC" id="2.1.1.144" evidence="4"/>
<dbReference type="InterPro" id="IPR029063">
    <property type="entry name" value="SAM-dependent_MTases_sf"/>
</dbReference>
<dbReference type="GO" id="GO:0030798">
    <property type="term" value="F:trans-aconitate 2-methyltransferase activity"/>
    <property type="evidence" value="ECO:0007669"/>
    <property type="project" value="UniProtKB-EC"/>
</dbReference>
<dbReference type="Pfam" id="PF13649">
    <property type="entry name" value="Methyltransf_25"/>
    <property type="match status" value="1"/>
</dbReference>